<feature type="coiled-coil region" evidence="2">
    <location>
        <begin position="112"/>
        <end position="160"/>
    </location>
</feature>
<dbReference type="SUPFAM" id="SSF52058">
    <property type="entry name" value="L domain-like"/>
    <property type="match status" value="1"/>
</dbReference>
<dbReference type="PANTHER" id="PTHR48059">
    <property type="entry name" value="POLYGALACTURONASE INHIBITOR 1"/>
    <property type="match status" value="1"/>
</dbReference>
<dbReference type="InterPro" id="IPR001611">
    <property type="entry name" value="Leu-rich_rpt"/>
</dbReference>
<dbReference type="Pfam" id="PF02183">
    <property type="entry name" value="HALZ"/>
    <property type="match status" value="1"/>
</dbReference>
<comment type="subcellular location">
    <subcellularLocation>
        <location evidence="1">Cell envelope</location>
    </subcellularLocation>
</comment>
<sequence length="187" mass="21438">MAVPRMYKDHKPHMYSLPVGEILNLRSLIFMLFGFVGIDISDLQNLQLYLDLSWNALGGSLPEEIGKITMVTYIDISGNKFRGAIPTVVGSCVGLKHLNLSRNALEGLIPENRRVRSKNKQLERNFDVLKQDYEILKTDYDKLIQETKKLKSEIQEEEDDDEKIVAKSSSLEVDIPINLDFRNMMIH</sequence>
<dbReference type="EMBL" id="JAHRHJ020000003">
    <property type="protein sequence ID" value="KAH9323984.1"/>
    <property type="molecule type" value="Genomic_DNA"/>
</dbReference>
<dbReference type="Gene3D" id="3.80.10.10">
    <property type="entry name" value="Ribonuclease Inhibitor"/>
    <property type="match status" value="1"/>
</dbReference>
<gene>
    <name evidence="4" type="ORF">KI387_043925</name>
</gene>
<keyword evidence="2" id="KW-0175">Coiled coil</keyword>
<comment type="caution">
    <text evidence="4">The sequence shown here is derived from an EMBL/GenBank/DDBJ whole genome shotgun (WGS) entry which is preliminary data.</text>
</comment>
<feature type="domain" description="Leucine zipper homeobox-associated" evidence="3">
    <location>
        <begin position="120"/>
        <end position="156"/>
    </location>
</feature>
<dbReference type="InterPro" id="IPR032675">
    <property type="entry name" value="LRR_dom_sf"/>
</dbReference>
<dbReference type="InterPro" id="IPR003106">
    <property type="entry name" value="Leu_zip_homeo"/>
</dbReference>
<evidence type="ECO:0000313" key="5">
    <source>
        <dbReference type="Proteomes" id="UP000824469"/>
    </source>
</evidence>
<dbReference type="PANTHER" id="PTHR48059:SF30">
    <property type="entry name" value="OS06G0587000 PROTEIN"/>
    <property type="match status" value="1"/>
</dbReference>
<keyword evidence="5" id="KW-1185">Reference proteome</keyword>
<dbReference type="Pfam" id="PF00560">
    <property type="entry name" value="LRR_1"/>
    <property type="match status" value="3"/>
</dbReference>
<dbReference type="InterPro" id="IPR051848">
    <property type="entry name" value="PGIP"/>
</dbReference>
<proteinExistence type="predicted"/>
<dbReference type="Proteomes" id="UP000824469">
    <property type="component" value="Unassembled WGS sequence"/>
</dbReference>
<evidence type="ECO:0000256" key="1">
    <source>
        <dbReference type="ARBA" id="ARBA00004196"/>
    </source>
</evidence>
<dbReference type="AlphaFoldDB" id="A0AA38GLC1"/>
<reference evidence="4 5" key="1">
    <citation type="journal article" date="2021" name="Nat. Plants">
        <title>The Taxus genome provides insights into paclitaxel biosynthesis.</title>
        <authorList>
            <person name="Xiong X."/>
            <person name="Gou J."/>
            <person name="Liao Q."/>
            <person name="Li Y."/>
            <person name="Zhou Q."/>
            <person name="Bi G."/>
            <person name="Li C."/>
            <person name="Du R."/>
            <person name="Wang X."/>
            <person name="Sun T."/>
            <person name="Guo L."/>
            <person name="Liang H."/>
            <person name="Lu P."/>
            <person name="Wu Y."/>
            <person name="Zhang Z."/>
            <person name="Ro D.K."/>
            <person name="Shang Y."/>
            <person name="Huang S."/>
            <person name="Yan J."/>
        </authorList>
    </citation>
    <scope>NUCLEOTIDE SEQUENCE [LARGE SCALE GENOMIC DNA]</scope>
    <source>
        <strain evidence="4">Ta-2019</strain>
    </source>
</reference>
<evidence type="ECO:0000259" key="3">
    <source>
        <dbReference type="Pfam" id="PF02183"/>
    </source>
</evidence>
<dbReference type="GO" id="GO:0043565">
    <property type="term" value="F:sequence-specific DNA binding"/>
    <property type="evidence" value="ECO:0007669"/>
    <property type="project" value="InterPro"/>
</dbReference>
<dbReference type="GO" id="GO:0006355">
    <property type="term" value="P:regulation of DNA-templated transcription"/>
    <property type="evidence" value="ECO:0007669"/>
    <property type="project" value="InterPro"/>
</dbReference>
<evidence type="ECO:0000313" key="4">
    <source>
        <dbReference type="EMBL" id="KAH9323984.1"/>
    </source>
</evidence>
<organism evidence="4 5">
    <name type="scientific">Taxus chinensis</name>
    <name type="common">Chinese yew</name>
    <name type="synonym">Taxus wallichiana var. chinensis</name>
    <dbReference type="NCBI Taxonomy" id="29808"/>
    <lineage>
        <taxon>Eukaryota</taxon>
        <taxon>Viridiplantae</taxon>
        <taxon>Streptophyta</taxon>
        <taxon>Embryophyta</taxon>
        <taxon>Tracheophyta</taxon>
        <taxon>Spermatophyta</taxon>
        <taxon>Pinopsida</taxon>
        <taxon>Pinidae</taxon>
        <taxon>Conifers II</taxon>
        <taxon>Cupressales</taxon>
        <taxon>Taxaceae</taxon>
        <taxon>Taxus</taxon>
    </lineage>
</organism>
<evidence type="ECO:0000256" key="2">
    <source>
        <dbReference type="SAM" id="Coils"/>
    </source>
</evidence>
<protein>
    <recommendedName>
        <fullName evidence="3">Leucine zipper homeobox-associated domain-containing protein</fullName>
    </recommendedName>
</protein>
<name>A0AA38GLC1_TAXCH</name>
<accession>A0AA38GLC1</accession>